<dbReference type="SMART" id="SM00233">
    <property type="entry name" value="PH"/>
    <property type="match status" value="1"/>
</dbReference>
<dbReference type="Pfam" id="PF00169">
    <property type="entry name" value="PH"/>
    <property type="match status" value="1"/>
</dbReference>
<feature type="compositionally biased region" description="Low complexity" evidence="2">
    <location>
        <begin position="895"/>
        <end position="907"/>
    </location>
</feature>
<feature type="compositionally biased region" description="Polar residues" evidence="2">
    <location>
        <begin position="917"/>
        <end position="926"/>
    </location>
</feature>
<sequence>IPGGEAWRRLCSRGEGLLAGGTPTWARRCLLSPTPSQEPGSPPSAEVLYCDLPCRPPASEHPLGPSTPGCQSVADPGLAPGPERWVELRGLGAASRVGRPHPAPLCHSRVVPGASAGHLKEHPTTAPTSRSWEPEAASYLEGLALALGGSLDQLPGSGTSSSPSPDGDTPDDTSNSSSADWDSVERWEEAPHCDLLTVMIPRKPQEGPRADGARKAPSVLARSPVGGDTTGQRKEDTSCGSRSPGQPWARLRGESGSFWERHQSALTQAASAAPQRTSLKPPLHSSTRPESPLPPKMPSGTGPRAWPPIRTLPGPLPHGRTPPEHLLPQESPKGTTPEPRPPNETLLNFLLLLEPSNKTTPEPLQPDRATLRLLFLHVLTNVTSPEHPVAHGTTPEPPSLTEPPNRKTPEHPVANGTTPEPPPPTEPPNRKPPEHPVANRTTPEPPPPTEPPNGKLPEHPVANGTTPEPPPPTEPPNRKTPEHPMANGTTPEPPPPTEPPKKTPEHALTNGTTPEPPPPTEPPKGKPPEHPVANGTTPEPPPPTEPPKGKPPKHPVANGTTPEPPPPTEPPNGKTPEHPISNGTTPEPPPPAELPNSIIPRLLNTRTSLTQRDKSKTSCTQWDKLRASCTQQDNTRPSSFRQDNPGASSAPYCAQQNTPRTSSPHRSTQRSSPRNASPHRTNKDIPWASFPLRPTQSDGPRTSSPSRSKQSEVPWAGIALRPTQGDRPQASSPTRAAQPSSGPPQQNSPSRTTSSSHNPGHQRVPRTASPLYPTLRGAPQSSSEPSQPPCAVCIGHRDAPRASSPPRYLQHDPFPFFPDPQASERESPHHDPPYMPPAVCIGHRDAPRASSPPRHTQFDPFPFLPDTSDAEDQPPQHEPPQFPPPVCIGYRDAPRASSPPRQAPEPSLLFQDLPRASTESLAPSTDSLHEPPHIPTPVCIGYRDAPYFSSPPRQVPEPSLFFQDPPGTSMESLAPSIDSLHGSTMLPPQVCIGHRDAPRASSPPRHPPSDLAFLASSPPPGSSRGSAPGEPRHTLEREEYTVLADLPPPRRLAHREPGPQGSSGGRTGSPGRAEVERLFGQERRGATASARRKAEAPGAFQARGEGRSQQPGQGQSQLLRRQSSPALSRELTKPLAKQAAPARHSQEDAPLSRSPERQPEGNQRLQGSLLPPRTSARTPERERRMEKPLERGHGGPKQSLGGWRSQEELPGSRGPHRCLERRGSSQEEGPGLGGWQGREAPIRGAATGLEGTWRALPKKSEENWGELSGSISHGGQSESWEEPPSNGLQVSPDRPAQRGWGSLQELSSPHQPRSPAESTKSQQPETTLAEDRGPEGAGPHLPGPKRHPELDWRDLVGLLWAPGEGARARMEGQTLASHLPRLYWEGLLELLQAQLPRKDPAGHWDGLATVSGPELDSPGTSAALEQEQHHQPEGWAQATRVNGHGPGPRPQSSAQPPSPACTSTQWPETEVMSRPKTSTLLGLDEKGLLGSGSPAGEPSSQEWKFQSEEPEESEPSRSQDSLTDQRLADSADKRPAEGKARSPLKGRLVCSWRMPGDRPTLFNPFLLSLGVDWQRPDLLNFKKGWMSILDEPGEWKKHWFVLTDSSLKYYRDSTAEEVRPGTADSGGHGTSGSRVTVGRFLFQADELDGEIDLRACTDVTEHAVQRNYGFQIHAVQRAWRGGGRWAGARDWTPSPEVLVPGDLSSEPVRLWGQHLAYLGEPRNHRGDLGIGAHPRLTKDAVYTLSAMTSGIRRNWIEALRKTVRPTSAPDVTKLSDCNKENALHGCGSQRGSLKMGEQRAGSEVIGQGPPRKADGQRPSLDYVELSPMTQCSPRARAPARTLDHPAKQEELERDLAQRSEERRKWFEAPETRAGEGPRRGLGAPLTEDQQSRLSEEIEKKWQELEKLPLRENKRVPLSALLNQSRGEHRGTPSESHEALEKEVQSLRAQLEACRLRGEAPQEAPRAQQDSHAPPGYISQEVCEHSLAEMESAHQQVMEELQRHYERELQRLQQEKEWLLAEETAATVSAIAAMKKAYQEELSQELSKTRSLQQGPDGLRKQHQSDMAALRRELQVLSEQYSQKCLEVRALTRQVEEREHSLRRCRQEDQELLRRNQELHAHLSEEIGRLRGPSASEGTGGGCGRSSERSSCELEVLLRVKEKELQYLKKEVQCLRDELQTMQKDQRFASRKYQDVYVELNHVKTQSEREIEELKEHLRLAMAALREQDALRNSLAE</sequence>
<feature type="compositionally biased region" description="Polar residues" evidence="2">
    <location>
        <begin position="654"/>
        <end position="679"/>
    </location>
</feature>
<feature type="region of interest" description="Disordered" evidence="2">
    <location>
        <begin position="149"/>
        <end position="365"/>
    </location>
</feature>
<feature type="compositionally biased region" description="Pro residues" evidence="2">
    <location>
        <begin position="876"/>
        <end position="886"/>
    </location>
</feature>
<feature type="region of interest" description="Disordered" evidence="2">
    <location>
        <begin position="1402"/>
        <end position="1542"/>
    </location>
</feature>
<dbReference type="GO" id="GO:1900026">
    <property type="term" value="P:positive regulation of substrate adhesion-dependent cell spreading"/>
    <property type="evidence" value="ECO:0007669"/>
    <property type="project" value="TreeGrafter"/>
</dbReference>
<feature type="compositionally biased region" description="Polar residues" evidence="2">
    <location>
        <begin position="1304"/>
        <end position="1326"/>
    </location>
</feature>
<evidence type="ECO:0000256" key="1">
    <source>
        <dbReference type="SAM" id="Coils"/>
    </source>
</evidence>
<feature type="region of interest" description="Disordered" evidence="2">
    <location>
        <begin position="988"/>
        <end position="1349"/>
    </location>
</feature>
<feature type="compositionally biased region" description="Low complexity" evidence="2">
    <location>
        <begin position="1107"/>
        <end position="1125"/>
    </location>
</feature>
<dbReference type="PANTHER" id="PTHR17271:SF10">
    <property type="entry name" value="TRIO AND F-ACTIN-BINDING PROTEIN"/>
    <property type="match status" value="1"/>
</dbReference>
<feature type="compositionally biased region" description="Basic and acidic residues" evidence="2">
    <location>
        <begin position="203"/>
        <end position="214"/>
    </location>
</feature>
<feature type="region of interest" description="Disordered" evidence="2">
    <location>
        <begin position="1782"/>
        <end position="1894"/>
    </location>
</feature>
<feature type="domain" description="PH" evidence="3">
    <location>
        <begin position="1579"/>
        <end position="1764"/>
    </location>
</feature>
<feature type="compositionally biased region" description="Polar residues" evidence="2">
    <location>
        <begin position="1269"/>
        <end position="1278"/>
    </location>
</feature>
<evidence type="ECO:0000313" key="5">
    <source>
        <dbReference type="Proteomes" id="UP000700334"/>
    </source>
</evidence>
<feature type="coiled-coil region" evidence="1">
    <location>
        <begin position="2157"/>
        <end position="2227"/>
    </location>
</feature>
<name>A0A8J5ZWU2_GALPY</name>
<keyword evidence="1" id="KW-0175">Coiled coil</keyword>
<proteinExistence type="predicted"/>
<feature type="non-terminal residue" evidence="4">
    <location>
        <position position="1"/>
    </location>
</feature>
<feature type="compositionally biased region" description="Low complexity" evidence="2">
    <location>
        <begin position="738"/>
        <end position="750"/>
    </location>
</feature>
<dbReference type="InterPro" id="IPR052223">
    <property type="entry name" value="Actin_Cytoskeleton_Reg"/>
</dbReference>
<gene>
    <name evidence="4" type="ORF">J0S82_019020</name>
</gene>
<feature type="compositionally biased region" description="Basic and acidic residues" evidence="2">
    <location>
        <begin position="183"/>
        <end position="192"/>
    </location>
</feature>
<feature type="compositionally biased region" description="Polar residues" evidence="2">
    <location>
        <begin position="264"/>
        <end position="289"/>
    </location>
</feature>
<feature type="compositionally biased region" description="Basic and acidic residues" evidence="2">
    <location>
        <begin position="1841"/>
        <end position="1878"/>
    </location>
</feature>
<keyword evidence="5" id="KW-1185">Reference proteome</keyword>
<evidence type="ECO:0000259" key="3">
    <source>
        <dbReference type="PROSITE" id="PS50003"/>
    </source>
</evidence>
<feature type="region of interest" description="Disordered" evidence="2">
    <location>
        <begin position="1956"/>
        <end position="1976"/>
    </location>
</feature>
<feature type="compositionally biased region" description="Basic and acidic residues" evidence="2">
    <location>
        <begin position="822"/>
        <end position="832"/>
    </location>
</feature>
<feature type="region of interest" description="Disordered" evidence="2">
    <location>
        <begin position="2046"/>
        <end position="2065"/>
    </location>
</feature>
<dbReference type="Gene3D" id="2.30.29.30">
    <property type="entry name" value="Pleckstrin-homology domain (PH domain)/Phosphotyrosine-binding domain (PTB)"/>
    <property type="match status" value="1"/>
</dbReference>
<dbReference type="PANTHER" id="PTHR17271">
    <property type="entry name" value="PLECKSTRIN HOMOLOGY PH DOMAIN-CONTAINING PROTEIN"/>
    <property type="match status" value="1"/>
</dbReference>
<feature type="compositionally biased region" description="Basic and acidic residues" evidence="2">
    <location>
        <begin position="1030"/>
        <end position="1040"/>
    </location>
</feature>
<feature type="compositionally biased region" description="Basic and acidic residues" evidence="2">
    <location>
        <begin position="1925"/>
        <end position="1938"/>
    </location>
</feature>
<organism evidence="4 5">
    <name type="scientific">Galemys pyrenaicus</name>
    <name type="common">Iberian desman</name>
    <name type="synonym">Pyrenean desman</name>
    <dbReference type="NCBI Taxonomy" id="202257"/>
    <lineage>
        <taxon>Eukaryota</taxon>
        <taxon>Metazoa</taxon>
        <taxon>Chordata</taxon>
        <taxon>Craniata</taxon>
        <taxon>Vertebrata</taxon>
        <taxon>Euteleostomi</taxon>
        <taxon>Mammalia</taxon>
        <taxon>Eutheria</taxon>
        <taxon>Laurasiatheria</taxon>
        <taxon>Eulipotyphla</taxon>
        <taxon>Talpidae</taxon>
        <taxon>Galemys</taxon>
    </lineage>
</organism>
<feature type="compositionally biased region" description="Basic and acidic residues" evidence="2">
    <location>
        <begin position="1526"/>
        <end position="1540"/>
    </location>
</feature>
<dbReference type="InterPro" id="IPR011993">
    <property type="entry name" value="PH-like_dom_sf"/>
</dbReference>
<dbReference type="GO" id="GO:0015629">
    <property type="term" value="C:actin cytoskeleton"/>
    <property type="evidence" value="ECO:0007669"/>
    <property type="project" value="TreeGrafter"/>
</dbReference>
<feature type="compositionally biased region" description="Basic and acidic residues" evidence="2">
    <location>
        <begin position="1073"/>
        <end position="1085"/>
    </location>
</feature>
<feature type="compositionally biased region" description="Low complexity" evidence="2">
    <location>
        <begin position="149"/>
        <end position="178"/>
    </location>
</feature>
<feature type="region of interest" description="Disordered" evidence="2">
    <location>
        <begin position="1918"/>
        <end position="1938"/>
    </location>
</feature>
<dbReference type="OrthoDB" id="9942268at2759"/>
<feature type="compositionally biased region" description="Basic and acidic residues" evidence="2">
    <location>
        <begin position="1178"/>
        <end position="1193"/>
    </location>
</feature>
<dbReference type="EMBL" id="JAGFMF010011854">
    <property type="protein sequence ID" value="KAG8511154.1"/>
    <property type="molecule type" value="Genomic_DNA"/>
</dbReference>
<dbReference type="SUPFAM" id="SSF50729">
    <property type="entry name" value="PH domain-like"/>
    <property type="match status" value="1"/>
</dbReference>
<feature type="coiled-coil region" evidence="1">
    <location>
        <begin position="1986"/>
        <end position="2021"/>
    </location>
</feature>
<protein>
    <submittedName>
        <fullName evidence="4">TRIO and F-actin-binding protein</fullName>
    </submittedName>
</protein>
<accession>A0A8J5ZWU2</accession>
<dbReference type="InterPro" id="IPR001849">
    <property type="entry name" value="PH_domain"/>
</dbReference>
<feature type="region of interest" description="Disordered" evidence="2">
    <location>
        <begin position="383"/>
        <end position="936"/>
    </location>
</feature>
<comment type="caution">
    <text evidence="4">The sequence shown here is derived from an EMBL/GenBank/DDBJ whole genome shotgun (WGS) entry which is preliminary data.</text>
</comment>
<feature type="compositionally biased region" description="Polar residues" evidence="2">
    <location>
        <begin position="694"/>
        <end position="708"/>
    </location>
</feature>
<dbReference type="PRINTS" id="PR01217">
    <property type="entry name" value="PRICHEXTENSN"/>
</dbReference>
<dbReference type="GO" id="GO:0051015">
    <property type="term" value="F:actin filament binding"/>
    <property type="evidence" value="ECO:0007669"/>
    <property type="project" value="TreeGrafter"/>
</dbReference>
<feature type="compositionally biased region" description="Polar residues" evidence="2">
    <location>
        <begin position="628"/>
        <end position="647"/>
    </location>
</feature>
<reference evidence="4" key="1">
    <citation type="journal article" date="2021" name="Evol. Appl.">
        <title>The genome of the Pyrenean desman and the effects of bottlenecks and inbreeding on the genomic landscape of an endangered species.</title>
        <authorList>
            <person name="Escoda L."/>
            <person name="Castresana J."/>
        </authorList>
    </citation>
    <scope>NUCLEOTIDE SEQUENCE</scope>
    <source>
        <strain evidence="4">IBE-C5619</strain>
    </source>
</reference>
<evidence type="ECO:0000313" key="4">
    <source>
        <dbReference type="EMBL" id="KAG8511154.1"/>
    </source>
</evidence>
<dbReference type="PROSITE" id="PS50003">
    <property type="entry name" value="PH_DOMAIN"/>
    <property type="match status" value="1"/>
</dbReference>
<evidence type="ECO:0000256" key="2">
    <source>
        <dbReference type="SAM" id="MobiDB-lite"/>
    </source>
</evidence>
<dbReference type="Proteomes" id="UP000700334">
    <property type="component" value="Unassembled WGS sequence"/>
</dbReference>